<reference evidence="2" key="1">
    <citation type="submission" date="2022-10" db="EMBL/GenBank/DDBJ databases">
        <title>The complete genomes of actinobacterial strains from the NBC collection.</title>
        <authorList>
            <person name="Joergensen T.S."/>
            <person name="Alvarez Arevalo M."/>
            <person name="Sterndorff E.B."/>
            <person name="Faurdal D."/>
            <person name="Vuksanovic O."/>
            <person name="Mourched A.-S."/>
            <person name="Charusanti P."/>
            <person name="Shaw S."/>
            <person name="Blin K."/>
            <person name="Weber T."/>
        </authorList>
    </citation>
    <scope>NUCLEOTIDE SEQUENCE</scope>
    <source>
        <strain evidence="2">NBC_00256</strain>
    </source>
</reference>
<dbReference type="PANTHER" id="PTHR35004:SF6">
    <property type="entry name" value="TRANSPOSASE"/>
    <property type="match status" value="1"/>
</dbReference>
<evidence type="ECO:0000313" key="3">
    <source>
        <dbReference type="EMBL" id="WUP49634.1"/>
    </source>
</evidence>
<dbReference type="EMBL" id="CP108084">
    <property type="protein sequence ID" value="WUP49634.1"/>
    <property type="molecule type" value="Genomic_DNA"/>
</dbReference>
<name>A0ABZ1S4X9_9ACTN</name>
<feature type="domain" description="Integrase catalytic" evidence="1">
    <location>
        <begin position="133"/>
        <end position="306"/>
    </location>
</feature>
<dbReference type="Pfam" id="PF13683">
    <property type="entry name" value="rve_3"/>
    <property type="match status" value="1"/>
</dbReference>
<dbReference type="NCBIfam" id="NF033577">
    <property type="entry name" value="transpos_IS481"/>
    <property type="match status" value="1"/>
</dbReference>
<evidence type="ECO:0000259" key="1">
    <source>
        <dbReference type="PROSITE" id="PS50994"/>
    </source>
</evidence>
<dbReference type="PROSITE" id="PS50994">
    <property type="entry name" value="INTEGRASE"/>
    <property type="match status" value="1"/>
</dbReference>
<evidence type="ECO:0000313" key="2">
    <source>
        <dbReference type="EMBL" id="WUP49389.1"/>
    </source>
</evidence>
<dbReference type="InterPro" id="IPR012337">
    <property type="entry name" value="RNaseH-like_sf"/>
</dbReference>
<dbReference type="EMBL" id="CP108084">
    <property type="protein sequence ID" value="WUP49389.1"/>
    <property type="molecule type" value="Genomic_DNA"/>
</dbReference>
<proteinExistence type="predicted"/>
<keyword evidence="4" id="KW-1185">Reference proteome</keyword>
<gene>
    <name evidence="2" type="ORF">OG994_28210</name>
    <name evidence="3" type="ORF">OG994_29590</name>
</gene>
<evidence type="ECO:0000313" key="4">
    <source>
        <dbReference type="Proteomes" id="UP001432190"/>
    </source>
</evidence>
<dbReference type="SUPFAM" id="SSF46689">
    <property type="entry name" value="Homeodomain-like"/>
    <property type="match status" value="1"/>
</dbReference>
<dbReference type="InterPro" id="IPR009057">
    <property type="entry name" value="Homeodomain-like_sf"/>
</dbReference>
<protein>
    <submittedName>
        <fullName evidence="2">IS481 family transposase</fullName>
    </submittedName>
</protein>
<accession>A0ABZ1S4X9</accession>
<dbReference type="Gene3D" id="3.30.420.10">
    <property type="entry name" value="Ribonuclease H-like superfamily/Ribonuclease H"/>
    <property type="match status" value="1"/>
</dbReference>
<dbReference type="RefSeq" id="WP_328851517.1">
    <property type="nucleotide sequence ID" value="NZ_CP108084.1"/>
</dbReference>
<dbReference type="Pfam" id="PF13565">
    <property type="entry name" value="HTH_32"/>
    <property type="match status" value="1"/>
</dbReference>
<dbReference type="Proteomes" id="UP001432190">
    <property type="component" value="Chromosome"/>
</dbReference>
<sequence>MGLAELSVMEQRFHAVMECLGGTPKTEVAARYGVSRQTIHNWLARYAAEGVKGLEDRSHRPHVCPHRVDASTEALVCELRRDHPRWGPRRLRFEAGRRGVTPAPARATVYRILRRNNLVPATPRKRRREDYRRWERPEPMELWQMDIVGGVLLTDGTEAKVVTGLDDHSRYCVIATVVRRATGRAVCAAFAAALTRFGVPGEVLTDNGKQFTGRFTKPRPGEVLFERICRENGIVARNTKPRTPTTTGKVERFHQSLQGECLDGRVFATVEQAQAAVDAFVAEYNHDRPHQGIDDAFPADRFRTAPGRDRSAAEALPLRLPSGLLPTAPPAPRKPPAVEIDTSLTVSTGRPQPVQLLRVVPPSGNLTVAQQQLWLGPALAGTPVTIWVDTDRLHVLTADGARIKSSPSRLSQRDLARLLTDGAAPAGPPPLPQPEPQTTAVEVDRIVNACGGISIAGRQISVGMPLAGQRIRIRLDGILLHVIDDAGQLRRTLRCPLPPTALGRIRDARSASPVPPPATAPTVERVVSINGSFQVAGQKIQVGKVHARKLVTVALDEHTVTVFDAGTPIAAVPRRSTTDLNRTRAKHQITIPGRARQPRLRA</sequence>
<organism evidence="2 4">
    <name type="scientific">Micromonospora globbae</name>
    <dbReference type="NCBI Taxonomy" id="1894969"/>
    <lineage>
        <taxon>Bacteria</taxon>
        <taxon>Bacillati</taxon>
        <taxon>Actinomycetota</taxon>
        <taxon>Actinomycetes</taxon>
        <taxon>Micromonosporales</taxon>
        <taxon>Micromonosporaceae</taxon>
        <taxon>Micromonospora</taxon>
    </lineage>
</organism>
<dbReference type="SUPFAM" id="SSF53098">
    <property type="entry name" value="Ribonuclease H-like"/>
    <property type="match status" value="1"/>
</dbReference>
<dbReference type="PANTHER" id="PTHR35004">
    <property type="entry name" value="TRANSPOSASE RV3428C-RELATED"/>
    <property type="match status" value="1"/>
</dbReference>
<dbReference type="InterPro" id="IPR001584">
    <property type="entry name" value="Integrase_cat-core"/>
</dbReference>
<dbReference type="InterPro" id="IPR047656">
    <property type="entry name" value="IS481-like_transpos"/>
</dbReference>
<dbReference type="InterPro" id="IPR036397">
    <property type="entry name" value="RNaseH_sf"/>
</dbReference>